<gene>
    <name evidence="4" type="ORF">GCM10010191_27060</name>
</gene>
<feature type="transmembrane region" description="Helical" evidence="2">
    <location>
        <begin position="122"/>
        <end position="142"/>
    </location>
</feature>
<name>A0ABN3IVU5_9ACTN</name>
<keyword evidence="2" id="KW-0472">Membrane</keyword>
<keyword evidence="5" id="KW-1185">Reference proteome</keyword>
<evidence type="ECO:0000313" key="4">
    <source>
        <dbReference type="EMBL" id="GAA2415428.1"/>
    </source>
</evidence>
<dbReference type="InterPro" id="IPR012551">
    <property type="entry name" value="DUF1707_SHOCT-like"/>
</dbReference>
<dbReference type="EMBL" id="BAAARW010000011">
    <property type="protein sequence ID" value="GAA2415428.1"/>
    <property type="molecule type" value="Genomic_DNA"/>
</dbReference>
<feature type="region of interest" description="Disordered" evidence="1">
    <location>
        <begin position="58"/>
        <end position="79"/>
    </location>
</feature>
<accession>A0ABN3IVU5</accession>
<comment type="caution">
    <text evidence="4">The sequence shown here is derived from an EMBL/GenBank/DDBJ whole genome shotgun (WGS) entry which is preliminary data.</text>
</comment>
<protein>
    <submittedName>
        <fullName evidence="4">DUF1707 domain-containing protein</fullName>
    </submittedName>
</protein>
<evidence type="ECO:0000256" key="2">
    <source>
        <dbReference type="SAM" id="Phobius"/>
    </source>
</evidence>
<organism evidence="4 5">
    <name type="scientific">Actinomadura vinacea</name>
    <dbReference type="NCBI Taxonomy" id="115336"/>
    <lineage>
        <taxon>Bacteria</taxon>
        <taxon>Bacillati</taxon>
        <taxon>Actinomycetota</taxon>
        <taxon>Actinomycetes</taxon>
        <taxon>Streptosporangiales</taxon>
        <taxon>Thermomonosporaceae</taxon>
        <taxon>Actinomadura</taxon>
    </lineage>
</organism>
<evidence type="ECO:0000256" key="1">
    <source>
        <dbReference type="SAM" id="MobiDB-lite"/>
    </source>
</evidence>
<feature type="domain" description="DUF1707" evidence="3">
    <location>
        <begin position="7"/>
        <end position="59"/>
    </location>
</feature>
<keyword evidence="2" id="KW-0812">Transmembrane</keyword>
<proteinExistence type="predicted"/>
<evidence type="ECO:0000259" key="3">
    <source>
        <dbReference type="Pfam" id="PF08044"/>
    </source>
</evidence>
<dbReference type="Pfam" id="PF08044">
    <property type="entry name" value="DUF1707"/>
    <property type="match status" value="1"/>
</dbReference>
<feature type="transmembrane region" description="Helical" evidence="2">
    <location>
        <begin position="99"/>
        <end position="116"/>
    </location>
</feature>
<dbReference type="Proteomes" id="UP001501231">
    <property type="component" value="Unassembled WGS sequence"/>
</dbReference>
<sequence>MTRPDEMRIGDVERDAVTAALHEHFAAGRLDREELDERLGVTLAAKTQGDLKTIVHDLPGPNGLPEPVRARGHRHPRSPWERHGHPAHFHGHRHRHGPFPALPLMLGVFLIVAFTIGPGAAVLTVLQIALLVWTVRAVLAIASHRTRPR</sequence>
<evidence type="ECO:0000313" key="5">
    <source>
        <dbReference type="Proteomes" id="UP001501231"/>
    </source>
</evidence>
<reference evidence="4 5" key="1">
    <citation type="journal article" date="2019" name="Int. J. Syst. Evol. Microbiol.">
        <title>The Global Catalogue of Microorganisms (GCM) 10K type strain sequencing project: providing services to taxonomists for standard genome sequencing and annotation.</title>
        <authorList>
            <consortium name="The Broad Institute Genomics Platform"/>
            <consortium name="The Broad Institute Genome Sequencing Center for Infectious Disease"/>
            <person name="Wu L."/>
            <person name="Ma J."/>
        </authorList>
    </citation>
    <scope>NUCLEOTIDE SEQUENCE [LARGE SCALE GENOMIC DNA]</scope>
    <source>
        <strain evidence="4 5">JCM 3325</strain>
    </source>
</reference>
<keyword evidence="2" id="KW-1133">Transmembrane helix</keyword>
<dbReference type="RefSeq" id="WP_344589236.1">
    <property type="nucleotide sequence ID" value="NZ_BAAARW010000011.1"/>
</dbReference>